<evidence type="ECO:0000256" key="14">
    <source>
        <dbReference type="SAM" id="MobiDB-lite"/>
    </source>
</evidence>
<keyword evidence="9 13" id="KW-0460">Magnesium</keyword>
<evidence type="ECO:0000256" key="10">
    <source>
        <dbReference type="ARBA" id="ARBA00022917"/>
    </source>
</evidence>
<keyword evidence="10 13" id="KW-0648">Protein biosynthesis</keyword>
<dbReference type="FunFam" id="3.30.930.10:FF:000003">
    <property type="entry name" value="Phenylalanine--tRNA ligase alpha subunit"/>
    <property type="match status" value="1"/>
</dbReference>
<comment type="subunit">
    <text evidence="3 13">Tetramer of two alpha and two beta subunits.</text>
</comment>
<comment type="subcellular location">
    <subcellularLocation>
        <location evidence="1 13">Cytoplasm</location>
    </subcellularLocation>
</comment>
<evidence type="ECO:0000256" key="1">
    <source>
        <dbReference type="ARBA" id="ARBA00004496"/>
    </source>
</evidence>
<name>M1YHU5_NITG3</name>
<dbReference type="CDD" id="cd00496">
    <property type="entry name" value="PheRS_alpha_core"/>
    <property type="match status" value="1"/>
</dbReference>
<dbReference type="InterPro" id="IPR004188">
    <property type="entry name" value="Phe-tRNA_ligase_II_N"/>
</dbReference>
<evidence type="ECO:0000256" key="4">
    <source>
        <dbReference type="ARBA" id="ARBA00022490"/>
    </source>
</evidence>
<dbReference type="InterPro" id="IPR022911">
    <property type="entry name" value="Phe_tRNA_ligase_alpha1_bac"/>
</dbReference>
<evidence type="ECO:0000313" key="17">
    <source>
        <dbReference type="Proteomes" id="UP000011704"/>
    </source>
</evidence>
<comment type="cofactor">
    <cofactor evidence="13">
        <name>Mg(2+)</name>
        <dbReference type="ChEBI" id="CHEBI:18420"/>
    </cofactor>
    <text evidence="13">Binds 2 magnesium ions per tetramer.</text>
</comment>
<evidence type="ECO:0000259" key="15">
    <source>
        <dbReference type="PROSITE" id="PS50862"/>
    </source>
</evidence>
<keyword evidence="5 13" id="KW-0436">Ligase</keyword>
<dbReference type="STRING" id="1266370.NITGR_220026"/>
<evidence type="ECO:0000256" key="9">
    <source>
        <dbReference type="ARBA" id="ARBA00022842"/>
    </source>
</evidence>
<dbReference type="GO" id="GO:0005524">
    <property type="term" value="F:ATP binding"/>
    <property type="evidence" value="ECO:0007669"/>
    <property type="project" value="UniProtKB-UniRule"/>
</dbReference>
<dbReference type="SUPFAM" id="SSF55681">
    <property type="entry name" value="Class II aaRS and biotin synthetases"/>
    <property type="match status" value="1"/>
</dbReference>
<gene>
    <name evidence="13 16" type="primary">pheS</name>
    <name evidence="16" type="ORF">NITGR_220026</name>
</gene>
<dbReference type="EC" id="6.1.1.20" evidence="13"/>
<evidence type="ECO:0000256" key="12">
    <source>
        <dbReference type="ARBA" id="ARBA00049255"/>
    </source>
</evidence>
<dbReference type="HAMAP" id="MF_00281">
    <property type="entry name" value="Phe_tRNA_synth_alpha1"/>
    <property type="match status" value="1"/>
</dbReference>
<dbReference type="InterPro" id="IPR045864">
    <property type="entry name" value="aa-tRNA-synth_II/BPL/LPL"/>
</dbReference>
<keyword evidence="4 13" id="KW-0963">Cytoplasm</keyword>
<dbReference type="SUPFAM" id="SSF46589">
    <property type="entry name" value="tRNA-binding arm"/>
    <property type="match status" value="1"/>
</dbReference>
<dbReference type="Pfam" id="PF02912">
    <property type="entry name" value="Phe_tRNA-synt_N"/>
    <property type="match status" value="1"/>
</dbReference>
<dbReference type="HOGENOM" id="CLU_025086_0_1_0"/>
<feature type="region of interest" description="Disordered" evidence="14">
    <location>
        <begin position="90"/>
        <end position="118"/>
    </location>
</feature>
<keyword evidence="17" id="KW-1185">Reference proteome</keyword>
<keyword evidence="6 13" id="KW-0479">Metal-binding</keyword>
<evidence type="ECO:0000256" key="6">
    <source>
        <dbReference type="ARBA" id="ARBA00022723"/>
    </source>
</evidence>
<dbReference type="PANTHER" id="PTHR11538:SF41">
    <property type="entry name" value="PHENYLALANINE--TRNA LIGASE, MITOCHONDRIAL"/>
    <property type="match status" value="1"/>
</dbReference>
<comment type="caution">
    <text evidence="13">Lacks conserved residue(s) required for the propagation of feature annotation.</text>
</comment>
<dbReference type="GO" id="GO:0006432">
    <property type="term" value="P:phenylalanyl-tRNA aminoacylation"/>
    <property type="evidence" value="ECO:0007669"/>
    <property type="project" value="UniProtKB-UniRule"/>
</dbReference>
<comment type="similarity">
    <text evidence="2 13">Belongs to the class-II aminoacyl-tRNA synthetase family. Phe-tRNA synthetase alpha subunit type 1 subfamily.</text>
</comment>
<dbReference type="PROSITE" id="PS50862">
    <property type="entry name" value="AA_TRNA_LIGASE_II"/>
    <property type="match status" value="1"/>
</dbReference>
<accession>M1YHU5</accession>
<dbReference type="Proteomes" id="UP000011704">
    <property type="component" value="Unassembled WGS sequence"/>
</dbReference>
<comment type="caution">
    <text evidence="16">The sequence shown here is derived from an EMBL/GenBank/DDBJ whole genome shotgun (WGS) entry which is preliminary data.</text>
</comment>
<evidence type="ECO:0000313" key="16">
    <source>
        <dbReference type="EMBL" id="CCQ90070.1"/>
    </source>
</evidence>
<evidence type="ECO:0000256" key="8">
    <source>
        <dbReference type="ARBA" id="ARBA00022840"/>
    </source>
</evidence>
<dbReference type="GO" id="GO:0000049">
    <property type="term" value="F:tRNA binding"/>
    <property type="evidence" value="ECO:0007669"/>
    <property type="project" value="InterPro"/>
</dbReference>
<dbReference type="GO" id="GO:0004826">
    <property type="term" value="F:phenylalanine-tRNA ligase activity"/>
    <property type="evidence" value="ECO:0007669"/>
    <property type="project" value="UniProtKB-UniRule"/>
</dbReference>
<evidence type="ECO:0000256" key="2">
    <source>
        <dbReference type="ARBA" id="ARBA00010207"/>
    </source>
</evidence>
<evidence type="ECO:0000256" key="7">
    <source>
        <dbReference type="ARBA" id="ARBA00022741"/>
    </source>
</evidence>
<dbReference type="FunCoup" id="M1YHU5">
    <property type="interactions" value="490"/>
</dbReference>
<feature type="domain" description="Aminoacyl-transfer RNA synthetases class-II family profile" evidence="15">
    <location>
        <begin position="124"/>
        <end position="341"/>
    </location>
</feature>
<dbReference type="InParanoid" id="M1YHU5"/>
<evidence type="ECO:0000256" key="11">
    <source>
        <dbReference type="ARBA" id="ARBA00023146"/>
    </source>
</evidence>
<comment type="catalytic activity">
    <reaction evidence="12 13">
        <text>tRNA(Phe) + L-phenylalanine + ATP = L-phenylalanyl-tRNA(Phe) + AMP + diphosphate + H(+)</text>
        <dbReference type="Rhea" id="RHEA:19413"/>
        <dbReference type="Rhea" id="RHEA-COMP:9668"/>
        <dbReference type="Rhea" id="RHEA-COMP:9699"/>
        <dbReference type="ChEBI" id="CHEBI:15378"/>
        <dbReference type="ChEBI" id="CHEBI:30616"/>
        <dbReference type="ChEBI" id="CHEBI:33019"/>
        <dbReference type="ChEBI" id="CHEBI:58095"/>
        <dbReference type="ChEBI" id="CHEBI:78442"/>
        <dbReference type="ChEBI" id="CHEBI:78531"/>
        <dbReference type="ChEBI" id="CHEBI:456215"/>
        <dbReference type="EC" id="6.1.1.20"/>
    </reaction>
</comment>
<sequence>MPPAQPGLFPQTLPGMIDQIDNYRREFEEALASASTSADLKDLRTRYLGKKGHVTVILKDLRGLPPEEKRAVGKHINDLKTHVEARIQERSGELEHSGTGKKSGTFDTTLPGRREPIGSLHPVTQVMEEITRVFVSLGFDVAEGPEIESDYYNFEALNIPQDHPARDMQDTFYIGDRVLRTHTSPVQIHVMEKQQPPVRIIAPGKVYRCDSDISHTPMFHQIEGLMVDEGVSFSDLKGVMNLFVHQVFGPDTGVRFRPSFFPFTSPSAEVDIQCVICGGDGCRVCSRTGWIEILGCGMVDPAVFGFVDYDPEKWTGFAFGLGMERIAMLKYGINDIRLFFENDLRFLQQF</sequence>
<dbReference type="PANTHER" id="PTHR11538">
    <property type="entry name" value="PHENYLALANYL-TRNA SYNTHETASE"/>
    <property type="match status" value="1"/>
</dbReference>
<proteinExistence type="inferred from homology"/>
<dbReference type="EMBL" id="CAQJ01000025">
    <property type="protein sequence ID" value="CCQ90070.1"/>
    <property type="molecule type" value="Genomic_DNA"/>
</dbReference>
<keyword evidence="7 13" id="KW-0547">Nucleotide-binding</keyword>
<reference evidence="16 17" key="1">
    <citation type="journal article" date="2013" name="Front. Microbiol.">
        <title>The genome of Nitrospina gracilis illuminates the metabolism and evolution of the major marine nitrite oxidizer.</title>
        <authorList>
            <person name="Luecker S."/>
            <person name="Nowka B."/>
            <person name="Rattei T."/>
            <person name="Spieck E."/>
            <person name="and Daims H."/>
        </authorList>
    </citation>
    <scope>NUCLEOTIDE SEQUENCE [LARGE SCALE GENOMIC DNA]</scope>
    <source>
        <strain evidence="16 17">3/211</strain>
    </source>
</reference>
<dbReference type="InterPro" id="IPR006195">
    <property type="entry name" value="aa-tRNA-synth_II"/>
</dbReference>
<dbReference type="GO" id="GO:0005737">
    <property type="term" value="C:cytoplasm"/>
    <property type="evidence" value="ECO:0007669"/>
    <property type="project" value="UniProtKB-SubCell"/>
</dbReference>
<dbReference type="Pfam" id="PF01409">
    <property type="entry name" value="tRNA-synt_2d"/>
    <property type="match status" value="1"/>
</dbReference>
<dbReference type="InterPro" id="IPR010978">
    <property type="entry name" value="tRNA-bd_arm"/>
</dbReference>
<evidence type="ECO:0000256" key="13">
    <source>
        <dbReference type="HAMAP-Rule" id="MF_00281"/>
    </source>
</evidence>
<protein>
    <recommendedName>
        <fullName evidence="13">Phenylalanine--tRNA ligase alpha subunit</fullName>
        <ecNumber evidence="13">6.1.1.20</ecNumber>
    </recommendedName>
    <alternativeName>
        <fullName evidence="13">Phenylalanyl-tRNA synthetase alpha subunit</fullName>
        <shortName evidence="13">PheRS</shortName>
    </alternativeName>
</protein>
<dbReference type="AlphaFoldDB" id="M1YHU5"/>
<organism evidence="16 17">
    <name type="scientific">Nitrospina gracilis (strain 3/211)</name>
    <dbReference type="NCBI Taxonomy" id="1266370"/>
    <lineage>
        <taxon>Bacteria</taxon>
        <taxon>Pseudomonadati</taxon>
        <taxon>Nitrospinota/Tectimicrobiota group</taxon>
        <taxon>Nitrospinota</taxon>
        <taxon>Nitrospinia</taxon>
        <taxon>Nitrospinales</taxon>
        <taxon>Nitrospinaceae</taxon>
        <taxon>Nitrospina</taxon>
    </lineage>
</organism>
<dbReference type="InterPro" id="IPR002319">
    <property type="entry name" value="Phenylalanyl-tRNA_Synthase"/>
</dbReference>
<evidence type="ECO:0000256" key="5">
    <source>
        <dbReference type="ARBA" id="ARBA00022598"/>
    </source>
</evidence>
<keyword evidence="8 13" id="KW-0067">ATP-binding</keyword>
<keyword evidence="11 13" id="KW-0030">Aminoacyl-tRNA synthetase</keyword>
<dbReference type="Gene3D" id="3.30.930.10">
    <property type="entry name" value="Bira Bifunctional Protein, Domain 2"/>
    <property type="match status" value="1"/>
</dbReference>
<dbReference type="GO" id="GO:0000287">
    <property type="term" value="F:magnesium ion binding"/>
    <property type="evidence" value="ECO:0007669"/>
    <property type="project" value="UniProtKB-UniRule"/>
</dbReference>
<evidence type="ECO:0000256" key="3">
    <source>
        <dbReference type="ARBA" id="ARBA00011209"/>
    </source>
</evidence>